<evidence type="ECO:0000256" key="1">
    <source>
        <dbReference type="ARBA" id="ARBA00022679"/>
    </source>
</evidence>
<accession>A0ABW5JAS2</accession>
<keyword evidence="5" id="KW-0963">Cytoplasm</keyword>
<keyword evidence="3 5" id="KW-0547">Nucleotide-binding</keyword>
<dbReference type="GO" id="GO:0004017">
    <property type="term" value="F:AMP kinase activity"/>
    <property type="evidence" value="ECO:0007669"/>
    <property type="project" value="UniProtKB-EC"/>
</dbReference>
<feature type="binding site" evidence="5">
    <location>
        <begin position="86"/>
        <end position="89"/>
    </location>
    <ligand>
        <name>AMP</name>
        <dbReference type="ChEBI" id="CHEBI:456215"/>
    </ligand>
</feature>
<dbReference type="NCBIfam" id="NF001381">
    <property type="entry name" value="PRK00279.1-3"/>
    <property type="match status" value="1"/>
</dbReference>
<reference evidence="9" key="1">
    <citation type="journal article" date="2019" name="Int. J. Syst. Evol. Microbiol.">
        <title>The Global Catalogue of Microorganisms (GCM) 10K type strain sequencing project: providing services to taxonomists for standard genome sequencing and annotation.</title>
        <authorList>
            <consortium name="The Broad Institute Genomics Platform"/>
            <consortium name="The Broad Institute Genome Sequencing Center for Infectious Disease"/>
            <person name="Wu L."/>
            <person name="Ma J."/>
        </authorList>
    </citation>
    <scope>NUCLEOTIDE SEQUENCE [LARGE SCALE GENOMIC DNA]</scope>
    <source>
        <strain evidence="9">KCTC 52344</strain>
    </source>
</reference>
<organism evidence="8 9">
    <name type="scientific">Emticicia soli</name>
    <dbReference type="NCBI Taxonomy" id="2027878"/>
    <lineage>
        <taxon>Bacteria</taxon>
        <taxon>Pseudomonadati</taxon>
        <taxon>Bacteroidota</taxon>
        <taxon>Cytophagia</taxon>
        <taxon>Cytophagales</taxon>
        <taxon>Leadbetterellaceae</taxon>
        <taxon>Emticicia</taxon>
    </lineage>
</organism>
<feature type="binding site" evidence="5">
    <location>
        <begin position="58"/>
        <end position="60"/>
    </location>
    <ligand>
        <name>AMP</name>
        <dbReference type="ChEBI" id="CHEBI:456215"/>
    </ligand>
</feature>
<feature type="binding site" evidence="5">
    <location>
        <position position="37"/>
    </location>
    <ligand>
        <name>AMP</name>
        <dbReference type="ChEBI" id="CHEBI:456215"/>
    </ligand>
</feature>
<keyword evidence="2 5" id="KW-0545">Nucleotide biosynthesis</keyword>
<dbReference type="Gene3D" id="3.40.50.300">
    <property type="entry name" value="P-loop containing nucleotide triphosphate hydrolases"/>
    <property type="match status" value="1"/>
</dbReference>
<feature type="binding site" evidence="5">
    <location>
        <position position="134"/>
    </location>
    <ligand>
        <name>AMP</name>
        <dbReference type="ChEBI" id="CHEBI:456215"/>
    </ligand>
</feature>
<sequence length="192" mass="21523">MFNLVIFGPPGAGKGTQSAKIIDKYKLAHISTGDMFRMHISQETELGKRVKQILADGLLVPDSITIDMLEEEVQRNPDVNGFIFDGFPRTVPQAEALDKFLESKGEKIDLVLQLDVTEEEIKNRIAERQKVSGRADDAEEKLLKRIDEYFSKTIHVLPFYQEQGKVSKVNGIGEIELIFGTICDAIDNAKVD</sequence>
<comment type="catalytic activity">
    <reaction evidence="5 7">
        <text>AMP + ATP = 2 ADP</text>
        <dbReference type="Rhea" id="RHEA:12973"/>
        <dbReference type="ChEBI" id="CHEBI:30616"/>
        <dbReference type="ChEBI" id="CHEBI:456215"/>
        <dbReference type="ChEBI" id="CHEBI:456216"/>
        <dbReference type="EC" id="2.7.4.3"/>
    </reaction>
</comment>
<comment type="caution">
    <text evidence="5">Lacks conserved residue(s) required for the propagation of feature annotation.</text>
</comment>
<evidence type="ECO:0000256" key="2">
    <source>
        <dbReference type="ARBA" id="ARBA00022727"/>
    </source>
</evidence>
<comment type="domain">
    <text evidence="5">Consists of three domains, a large central CORE domain and two small peripheral domains, NMPbind and LID, which undergo movements during catalysis. The LID domain closes over the site of phosphoryl transfer upon ATP binding. Assembling and dissambling the active center during each catalytic cycle provides an effective means to prevent ATP hydrolysis.</text>
</comment>
<dbReference type="EC" id="2.7.4.3" evidence="5 7"/>
<dbReference type="Pfam" id="PF00406">
    <property type="entry name" value="ADK"/>
    <property type="match status" value="1"/>
</dbReference>
<dbReference type="PROSITE" id="PS00113">
    <property type="entry name" value="ADENYLATE_KINASE"/>
    <property type="match status" value="1"/>
</dbReference>
<comment type="subunit">
    <text evidence="5 7">Monomer.</text>
</comment>
<dbReference type="EMBL" id="JBHULC010000021">
    <property type="protein sequence ID" value="MFD2522660.1"/>
    <property type="molecule type" value="Genomic_DNA"/>
</dbReference>
<feature type="binding site" evidence="5">
    <location>
        <begin position="11"/>
        <end position="16"/>
    </location>
    <ligand>
        <name>ATP</name>
        <dbReference type="ChEBI" id="CHEBI:30616"/>
    </ligand>
</feature>
<evidence type="ECO:0000256" key="3">
    <source>
        <dbReference type="ARBA" id="ARBA00022741"/>
    </source>
</evidence>
<keyword evidence="1 5" id="KW-0808">Transferase</keyword>
<dbReference type="NCBIfam" id="NF011105">
    <property type="entry name" value="PRK14532.1"/>
    <property type="match status" value="1"/>
</dbReference>
<comment type="subcellular location">
    <subcellularLocation>
        <location evidence="5 7">Cytoplasm</location>
    </subcellularLocation>
</comment>
<evidence type="ECO:0000313" key="8">
    <source>
        <dbReference type="EMBL" id="MFD2522660.1"/>
    </source>
</evidence>
<dbReference type="SUPFAM" id="SSF52540">
    <property type="entry name" value="P-loop containing nucleoside triphosphate hydrolases"/>
    <property type="match status" value="1"/>
</dbReference>
<dbReference type="InterPro" id="IPR027417">
    <property type="entry name" value="P-loop_NTPase"/>
</dbReference>
<dbReference type="RefSeq" id="WP_340237693.1">
    <property type="nucleotide sequence ID" value="NZ_JBBEWC010000008.1"/>
</dbReference>
<feature type="region of interest" description="NMP" evidence="5">
    <location>
        <begin position="31"/>
        <end position="60"/>
    </location>
</feature>
<dbReference type="PANTHER" id="PTHR23359">
    <property type="entry name" value="NUCLEOTIDE KINASE"/>
    <property type="match status" value="1"/>
</dbReference>
<keyword evidence="9" id="KW-1185">Reference proteome</keyword>
<dbReference type="InterPro" id="IPR000850">
    <property type="entry name" value="Adenylat/UMP-CMP_kin"/>
</dbReference>
<dbReference type="PRINTS" id="PR00094">
    <property type="entry name" value="ADENYLTKNASE"/>
</dbReference>
<proteinExistence type="inferred from homology"/>
<name>A0ABW5JAS2_9BACT</name>
<dbReference type="HAMAP" id="MF_00235">
    <property type="entry name" value="Adenylate_kinase_Adk"/>
    <property type="match status" value="1"/>
</dbReference>
<evidence type="ECO:0000256" key="4">
    <source>
        <dbReference type="ARBA" id="ARBA00022777"/>
    </source>
</evidence>
<comment type="pathway">
    <text evidence="5">Purine metabolism; AMP biosynthesis via salvage pathway; AMP from ADP: step 1/1.</text>
</comment>
<gene>
    <name evidence="5" type="primary">adk</name>
    <name evidence="8" type="ORF">ACFSR2_17310</name>
</gene>
<evidence type="ECO:0000256" key="5">
    <source>
        <dbReference type="HAMAP-Rule" id="MF_00235"/>
    </source>
</evidence>
<dbReference type="Proteomes" id="UP001597510">
    <property type="component" value="Unassembled WGS sequence"/>
</dbReference>
<feature type="binding site" evidence="5">
    <location>
        <position position="93"/>
    </location>
    <ligand>
        <name>AMP</name>
        <dbReference type="ChEBI" id="CHEBI:456215"/>
    </ligand>
</feature>
<dbReference type="CDD" id="cd01428">
    <property type="entry name" value="ADK"/>
    <property type="match status" value="1"/>
</dbReference>
<comment type="caution">
    <text evidence="8">The sequence shown here is derived from an EMBL/GenBank/DDBJ whole genome shotgun (WGS) entry which is preliminary data.</text>
</comment>
<keyword evidence="4 5" id="KW-0418">Kinase</keyword>
<feature type="binding site" evidence="5">
    <location>
        <position position="128"/>
    </location>
    <ligand>
        <name>ATP</name>
        <dbReference type="ChEBI" id="CHEBI:30616"/>
    </ligand>
</feature>
<comment type="similarity">
    <text evidence="5 6">Belongs to the adenylate kinase family.</text>
</comment>
<keyword evidence="5 7" id="KW-0067">ATP-binding</keyword>
<feature type="binding site" evidence="5">
    <location>
        <position position="145"/>
    </location>
    <ligand>
        <name>AMP</name>
        <dbReference type="ChEBI" id="CHEBI:456215"/>
    </ligand>
</feature>
<protein>
    <recommendedName>
        <fullName evidence="5 7">Adenylate kinase</fullName>
        <shortName evidence="5">AK</shortName>
        <ecNumber evidence="5 7">2.7.4.3</ecNumber>
    </recommendedName>
    <alternativeName>
        <fullName evidence="5">ATP-AMP transphosphorylase</fullName>
    </alternativeName>
    <alternativeName>
        <fullName evidence="5">ATP:AMP phosphotransferase</fullName>
    </alternativeName>
    <alternativeName>
        <fullName evidence="5">Adenylate monophosphate kinase</fullName>
    </alternativeName>
</protein>
<evidence type="ECO:0000256" key="7">
    <source>
        <dbReference type="RuleBase" id="RU003331"/>
    </source>
</evidence>
<dbReference type="NCBIfam" id="NF011100">
    <property type="entry name" value="PRK14527.1"/>
    <property type="match status" value="1"/>
</dbReference>
<evidence type="ECO:0000313" key="9">
    <source>
        <dbReference type="Proteomes" id="UP001597510"/>
    </source>
</evidence>
<comment type="function">
    <text evidence="5">Catalyzes the reversible transfer of the terminal phosphate group between ATP and AMP. Plays an important role in cellular energy homeostasis and in adenine nucleotide metabolism.</text>
</comment>
<feature type="binding site" evidence="5">
    <location>
        <position position="32"/>
    </location>
    <ligand>
        <name>AMP</name>
        <dbReference type="ChEBI" id="CHEBI:456215"/>
    </ligand>
</feature>
<evidence type="ECO:0000256" key="6">
    <source>
        <dbReference type="RuleBase" id="RU003330"/>
    </source>
</evidence>
<dbReference type="InterPro" id="IPR033690">
    <property type="entry name" value="Adenylat_kinase_CS"/>
</dbReference>
<feature type="binding site" evidence="5">
    <location>
        <position position="173"/>
    </location>
    <ligand>
        <name>ATP</name>
        <dbReference type="ChEBI" id="CHEBI:30616"/>
    </ligand>
</feature>